<evidence type="ECO:0000313" key="4">
    <source>
        <dbReference type="EMBL" id="MCC2168392.1"/>
    </source>
</evidence>
<dbReference type="RefSeq" id="WP_308728649.1">
    <property type="nucleotide sequence ID" value="NZ_JAJEQF010000034.1"/>
</dbReference>
<evidence type="ECO:0000256" key="2">
    <source>
        <dbReference type="SAM" id="Phobius"/>
    </source>
</evidence>
<feature type="region of interest" description="Disordered" evidence="1">
    <location>
        <begin position="549"/>
        <end position="592"/>
    </location>
</feature>
<protein>
    <recommendedName>
        <fullName evidence="6">GLUG domain-containing protein</fullName>
    </recommendedName>
</protein>
<feature type="compositionally biased region" description="Low complexity" evidence="1">
    <location>
        <begin position="549"/>
        <end position="589"/>
    </location>
</feature>
<accession>A0AAE3DN82</accession>
<proteinExistence type="predicted"/>
<gene>
    <name evidence="4" type="ORF">LKD45_11965</name>
</gene>
<dbReference type="AlphaFoldDB" id="A0AAE3DN82"/>
<evidence type="ECO:0008006" key="6">
    <source>
        <dbReference type="Google" id="ProtNLM"/>
    </source>
</evidence>
<feature type="chain" id="PRO_5042045401" description="GLUG domain-containing protein" evidence="3">
    <location>
        <begin position="35"/>
        <end position="1163"/>
    </location>
</feature>
<dbReference type="EMBL" id="JAJEQF010000034">
    <property type="protein sequence ID" value="MCC2168392.1"/>
    <property type="molecule type" value="Genomic_DNA"/>
</dbReference>
<keyword evidence="2" id="KW-0472">Membrane</keyword>
<evidence type="ECO:0000313" key="5">
    <source>
        <dbReference type="Proteomes" id="UP001199355"/>
    </source>
</evidence>
<comment type="caution">
    <text evidence="4">The sequence shown here is derived from an EMBL/GenBank/DDBJ whole genome shotgun (WGS) entry which is preliminary data.</text>
</comment>
<keyword evidence="5" id="KW-1185">Reference proteome</keyword>
<dbReference type="Proteomes" id="UP001199355">
    <property type="component" value="Unassembled WGS sequence"/>
</dbReference>
<feature type="region of interest" description="Disordered" evidence="1">
    <location>
        <begin position="1144"/>
        <end position="1163"/>
    </location>
</feature>
<feature type="transmembrane region" description="Helical" evidence="2">
    <location>
        <begin position="1117"/>
        <end position="1138"/>
    </location>
</feature>
<feature type="compositionally biased region" description="Polar residues" evidence="1">
    <location>
        <begin position="504"/>
        <end position="514"/>
    </location>
</feature>
<evidence type="ECO:0000256" key="3">
    <source>
        <dbReference type="SAM" id="SignalP"/>
    </source>
</evidence>
<reference evidence="4 5" key="1">
    <citation type="submission" date="2021-10" db="EMBL/GenBank/DDBJ databases">
        <title>Anaerobic single-cell dispensing facilitates the cultivation of human gut bacteria.</title>
        <authorList>
            <person name="Afrizal A."/>
        </authorList>
    </citation>
    <scope>NUCLEOTIDE SEQUENCE [LARGE SCALE GENOMIC DNA]</scope>
    <source>
        <strain evidence="4 5">CLA-AA-H244</strain>
    </source>
</reference>
<evidence type="ECO:0000256" key="1">
    <source>
        <dbReference type="SAM" id="MobiDB-lite"/>
    </source>
</evidence>
<feature type="region of interest" description="Disordered" evidence="1">
    <location>
        <begin position="455"/>
        <end position="516"/>
    </location>
</feature>
<feature type="compositionally biased region" description="Low complexity" evidence="1">
    <location>
        <begin position="456"/>
        <end position="503"/>
    </location>
</feature>
<sequence>MKNRTNSCKKWLAVLLSVSMLPTAILQNGSMAYAEEKKQEEAVTAEEALKDREADIVVEEISISNKEEFLKYVQRCQDDYYSYGRIFNLQNDIDLSGSSFDGIPYFAGTFNGNGHTVSGLEISREGSDYGFFRYVGKTGRVKDLNVSGSVKVTGSAENVGGVVGTNYGILENCSFEGIVTGNTNVGGIVGENRADGIVLTCYDKGTIVGTNEVGGICGMNRGILQNCENEGKINDEDLKTTLDLNGIDIGTLNLTQNVVTRNDAGGIAGRSSGTVAGCTNKGEIGYAHIGYNVGGVIGRQSGTVINCKNMGHVMGRKDVGGIIGQAEPYRESEYLSDHLEKVRDDFSEINHLMGQMSDAMRSVSSDTRGYVQTLQQQYEDTMGNLDSEINSMKSTVTGNNAAMTAYMDSLSSALNNLGEIGNDTISRMMESIRQNTENAANNINGKLNDMKDILTESSSESSSASESDGESASESSSPEESSSQESSSLQESPAESEQPSSSENGDTQNQSSNNEEAAAIPADDAAEYLAAGDDEAGDYAWFARDSVSRGSSEESSSGWELPSEWPSELPSTLPSELPSESISIPSQSEVESKADAITDILKKDPIKVNHDEKIDDNLNQMKGEISSASDNIKNLQSTLTGTGDSLTNTMSNISGELTDQSKASGDTIDSMTDSVDGGIQSITSDLDRILNTSSRITDIISDDVNVLLGNGSAIDDVSGKALTERTLGVVSGCSNHGKIEGDINAGGIAGIMNTEYDVDPEVDMDLTELTDVEVRSTTNDVLIHCINYGTVAGKKRNSGGIAGSEELGLIHTCENYGTVQLESGNGLGGIAGYSASRVNQSYALCNLKGDNKIGGITGEGYDISNCLAMVTISGNRTEKIGSIAGCINEDGTLENNYFVSDLWGGVDQINYIGKAQRCTYEELMQMETVPAGFTQVTVTFEQDDEVLATLQIPYDGTVTEEEVPDIEPDEDCYISWDRKFPLTHVTANVTVTAESKRFTKSLAWFSATNQLKPDFLVEGDFYDTSVLSAESVQADRISDGDLAYAYIWNIDNMPEQKEEYVLHLRIPDGADSAVVRIQTENKWEKADTEEDGSYVTVSVPYGTAFAVYSVQDNSVPIWLILAIAAAAVLATFLIIKAIRRGKKRVKKRREKRKKKKQQQTDSQ</sequence>
<dbReference type="Gene3D" id="2.160.20.110">
    <property type="match status" value="3"/>
</dbReference>
<keyword evidence="2" id="KW-1133">Transmembrane helix</keyword>
<keyword evidence="3" id="KW-0732">Signal</keyword>
<feature type="compositionally biased region" description="Basic residues" evidence="1">
    <location>
        <begin position="1144"/>
        <end position="1157"/>
    </location>
</feature>
<keyword evidence="2" id="KW-0812">Transmembrane</keyword>
<feature type="signal peptide" evidence="3">
    <location>
        <begin position="1"/>
        <end position="34"/>
    </location>
</feature>
<organism evidence="4 5">
    <name type="scientific">Gallintestinimicrobium propionicum</name>
    <dbReference type="NCBI Taxonomy" id="2981770"/>
    <lineage>
        <taxon>Bacteria</taxon>
        <taxon>Bacillati</taxon>
        <taxon>Bacillota</taxon>
        <taxon>Clostridia</taxon>
        <taxon>Lachnospirales</taxon>
        <taxon>Lachnospiraceae</taxon>
        <taxon>Gallintestinimicrobium</taxon>
    </lineage>
</organism>
<name>A0AAE3DN82_9FIRM</name>